<dbReference type="InterPro" id="IPR027275">
    <property type="entry name" value="PRC-brl_dom"/>
</dbReference>
<dbReference type="Gene3D" id="1.25.60.10">
    <property type="entry name" value="MgtE N-terminal domain-like"/>
    <property type="match status" value="1"/>
</dbReference>
<protein>
    <submittedName>
        <fullName evidence="2">Mg/co/ni transporter mgte / cbs domain</fullName>
    </submittedName>
</protein>
<evidence type="ECO:0000313" key="2">
    <source>
        <dbReference type="EMBL" id="KUG24126.1"/>
    </source>
</evidence>
<dbReference type="SUPFAM" id="SSF50346">
    <property type="entry name" value="PRC-barrel domain"/>
    <property type="match status" value="1"/>
</dbReference>
<organism evidence="2">
    <name type="scientific">hydrocarbon metagenome</name>
    <dbReference type="NCBI Taxonomy" id="938273"/>
    <lineage>
        <taxon>unclassified sequences</taxon>
        <taxon>metagenomes</taxon>
        <taxon>ecological metagenomes</taxon>
    </lineage>
</organism>
<gene>
    <name evidence="2" type="ORF">ASZ90_006067</name>
</gene>
<dbReference type="GO" id="GO:0015095">
    <property type="term" value="F:magnesium ion transmembrane transporter activity"/>
    <property type="evidence" value="ECO:0007669"/>
    <property type="project" value="InterPro"/>
</dbReference>
<reference evidence="2" key="1">
    <citation type="journal article" date="2015" name="Proc. Natl. Acad. Sci. U.S.A.">
        <title>Networks of energetic and metabolic interactions define dynamics in microbial communities.</title>
        <authorList>
            <person name="Embree M."/>
            <person name="Liu J.K."/>
            <person name="Al-Bassam M.M."/>
            <person name="Zengler K."/>
        </authorList>
    </citation>
    <scope>NUCLEOTIDE SEQUENCE</scope>
</reference>
<feature type="domain" description="CBS" evidence="1">
    <location>
        <begin position="364"/>
        <end position="420"/>
    </location>
</feature>
<dbReference type="Gene3D" id="3.10.580.10">
    <property type="entry name" value="CBS-domain"/>
    <property type="match status" value="1"/>
</dbReference>
<dbReference type="GO" id="GO:0016020">
    <property type="term" value="C:membrane"/>
    <property type="evidence" value="ECO:0007669"/>
    <property type="project" value="InterPro"/>
</dbReference>
<dbReference type="InterPro" id="IPR000644">
    <property type="entry name" value="CBS_dom"/>
</dbReference>
<dbReference type="InterPro" id="IPR006669">
    <property type="entry name" value="MgtE_transporter"/>
</dbReference>
<dbReference type="SMART" id="SM00924">
    <property type="entry name" value="MgtE_N"/>
    <property type="match status" value="1"/>
</dbReference>
<dbReference type="CDD" id="cd04606">
    <property type="entry name" value="CBS_pair_Mg_transporter"/>
    <property type="match status" value="1"/>
</dbReference>
<dbReference type="InterPro" id="IPR046342">
    <property type="entry name" value="CBS_dom_sf"/>
</dbReference>
<dbReference type="PANTHER" id="PTHR43773">
    <property type="entry name" value="MAGNESIUM TRANSPORTER MGTE"/>
    <property type="match status" value="1"/>
</dbReference>
<dbReference type="SMART" id="SM00116">
    <property type="entry name" value="CBS"/>
    <property type="match status" value="2"/>
</dbReference>
<name>A0A0W8FTS6_9ZZZZ</name>
<evidence type="ECO:0000259" key="1">
    <source>
        <dbReference type="PROSITE" id="PS51371"/>
    </source>
</evidence>
<dbReference type="SUPFAM" id="SSF54631">
    <property type="entry name" value="CBS-domain pair"/>
    <property type="match status" value="1"/>
</dbReference>
<dbReference type="Pfam" id="PF00571">
    <property type="entry name" value="CBS"/>
    <property type="match status" value="2"/>
</dbReference>
<comment type="caution">
    <text evidence="2">The sequence shown here is derived from an EMBL/GenBank/DDBJ whole genome shotgun (WGS) entry which is preliminary data.</text>
</comment>
<dbReference type="InterPro" id="IPR038076">
    <property type="entry name" value="MgtE_N_sf"/>
</dbReference>
<dbReference type="SUPFAM" id="SSF158791">
    <property type="entry name" value="MgtE N-terminal domain-like"/>
    <property type="match status" value="1"/>
</dbReference>
<dbReference type="Pfam" id="PF03448">
    <property type="entry name" value="MgtE_N"/>
    <property type="match status" value="1"/>
</dbReference>
<dbReference type="Pfam" id="PF05239">
    <property type="entry name" value="PRC"/>
    <property type="match status" value="1"/>
</dbReference>
<dbReference type="InterPro" id="IPR011033">
    <property type="entry name" value="PRC_barrel-like_sf"/>
</dbReference>
<dbReference type="InterPro" id="IPR006668">
    <property type="entry name" value="Mg_transptr_MgtE_intracell_dom"/>
</dbReference>
<proteinExistence type="predicted"/>
<dbReference type="AlphaFoldDB" id="A0A0W8FTS6"/>
<sequence length="420" mass="47485">MDINQDPEIFLFLSRILGKKVIGAGGEILGKVYDLAAEFIDPFPVVTGIIFSSAQKENPVFLPWGDVIDFNGDVSVSIHSTSELLPLDLRQGELLLKDALLDKQVVDTDGAKIRRVNDLQFVKTNQEMHLVHVDVGFRGLIRRMGLIKPFDIIFRGLFDYQLPNQFISWRFVQPVHSPDLLRLNITQNRLGKIHPADLADILEEMDIKQRAAVFQALDVETAAETLEETDPKVQVSLINDLNSEKASDIIEEMSLSEAADLIADLPKAKAEVILKEMEKDIADDVKELLTHPEREAGGMMTTSYLSFRPSTTVKETLEKFRQEAEDIEMVYYVYVTDDEEHLLGVVTLRDLILADQNKKLEELMDERVISVKLDDNDDTIAEHFVKYGVMAIPVVDDDEKMHGTIIFKNLLEVVAPQLEK</sequence>
<accession>A0A0W8FTS6</accession>
<feature type="domain" description="CBS" evidence="1">
    <location>
        <begin position="300"/>
        <end position="362"/>
    </location>
</feature>
<dbReference type="PANTHER" id="PTHR43773:SF1">
    <property type="entry name" value="MAGNESIUM TRANSPORTER MGTE"/>
    <property type="match status" value="1"/>
</dbReference>
<dbReference type="EMBL" id="LNQE01000861">
    <property type="protein sequence ID" value="KUG24126.1"/>
    <property type="molecule type" value="Genomic_DNA"/>
</dbReference>
<dbReference type="PROSITE" id="PS51371">
    <property type="entry name" value="CBS"/>
    <property type="match status" value="2"/>
</dbReference>